<name>A0ABT5UJE1_9GAMM</name>
<gene>
    <name evidence="1" type="ORF">ORQ98_29360</name>
</gene>
<accession>A0ABT5UJE1</accession>
<evidence type="ECO:0000313" key="1">
    <source>
        <dbReference type="EMBL" id="MDE1466066.1"/>
    </source>
</evidence>
<dbReference type="RefSeq" id="WP_274692361.1">
    <property type="nucleotide sequence ID" value="NZ_JAPMOU010000132.1"/>
</dbReference>
<reference evidence="1 2" key="1">
    <citation type="submission" date="2022-11" db="EMBL/GenBank/DDBJ databases">
        <title>Spartinivicinus poritis sp. nov., isolated from scleractinian coral Porites lutea.</title>
        <authorList>
            <person name="Zhang G."/>
            <person name="Cai L."/>
            <person name="Wei Q."/>
        </authorList>
    </citation>
    <scope>NUCLEOTIDE SEQUENCE [LARGE SCALE GENOMIC DNA]</scope>
    <source>
        <strain evidence="1 2">A2-2</strain>
    </source>
</reference>
<evidence type="ECO:0000313" key="2">
    <source>
        <dbReference type="Proteomes" id="UP001528823"/>
    </source>
</evidence>
<proteinExistence type="predicted"/>
<dbReference type="EMBL" id="JAPMOU010000132">
    <property type="protein sequence ID" value="MDE1466066.1"/>
    <property type="molecule type" value="Genomic_DNA"/>
</dbReference>
<sequence>SFFSDSETLKAPGSCCLSCSSPVSGGAFYALLSLSQYFFETKQILTTLQTKSRLLMEINGF</sequence>
<dbReference type="Proteomes" id="UP001528823">
    <property type="component" value="Unassembled WGS sequence"/>
</dbReference>
<comment type="caution">
    <text evidence="1">The sequence shown here is derived from an EMBL/GenBank/DDBJ whole genome shotgun (WGS) entry which is preliminary data.</text>
</comment>
<keyword evidence="2" id="KW-1185">Reference proteome</keyword>
<feature type="non-terminal residue" evidence="1">
    <location>
        <position position="1"/>
    </location>
</feature>
<organism evidence="1 2">
    <name type="scientific">Spartinivicinus poritis</name>
    <dbReference type="NCBI Taxonomy" id="2994640"/>
    <lineage>
        <taxon>Bacteria</taxon>
        <taxon>Pseudomonadati</taxon>
        <taxon>Pseudomonadota</taxon>
        <taxon>Gammaproteobacteria</taxon>
        <taxon>Oceanospirillales</taxon>
        <taxon>Zooshikellaceae</taxon>
        <taxon>Spartinivicinus</taxon>
    </lineage>
</organism>
<protein>
    <submittedName>
        <fullName evidence="1">Uncharacterized protein</fullName>
    </submittedName>
</protein>